<dbReference type="Proteomes" id="UP000255334">
    <property type="component" value="Unassembled WGS sequence"/>
</dbReference>
<gene>
    <name evidence="3" type="ORF">DWU99_05910</name>
</gene>
<evidence type="ECO:0000256" key="2">
    <source>
        <dbReference type="ARBA" id="ARBA00022679"/>
    </source>
</evidence>
<dbReference type="EMBL" id="QRBF01000001">
    <property type="protein sequence ID" value="RDS86760.1"/>
    <property type="molecule type" value="Genomic_DNA"/>
</dbReference>
<evidence type="ECO:0000256" key="1">
    <source>
        <dbReference type="ARBA" id="ARBA00022676"/>
    </source>
</evidence>
<dbReference type="GO" id="GO:0008713">
    <property type="term" value="F:ADP-heptose-lipopolysaccharide heptosyltransferase activity"/>
    <property type="evidence" value="ECO:0007669"/>
    <property type="project" value="TreeGrafter"/>
</dbReference>
<evidence type="ECO:0000313" key="4">
    <source>
        <dbReference type="Proteomes" id="UP000255334"/>
    </source>
</evidence>
<evidence type="ECO:0000313" key="3">
    <source>
        <dbReference type="EMBL" id="RDS86760.1"/>
    </source>
</evidence>
<proteinExistence type="predicted"/>
<dbReference type="SUPFAM" id="SSF53756">
    <property type="entry name" value="UDP-Glycosyltransferase/glycogen phosphorylase"/>
    <property type="match status" value="1"/>
</dbReference>
<accession>A0A370XES8</accession>
<keyword evidence="4" id="KW-1185">Reference proteome</keyword>
<protein>
    <submittedName>
        <fullName evidence="3">Lipopolysaccharide heptosyltransferase family protein</fullName>
    </submittedName>
</protein>
<dbReference type="GO" id="GO:0005829">
    <property type="term" value="C:cytosol"/>
    <property type="evidence" value="ECO:0007669"/>
    <property type="project" value="TreeGrafter"/>
</dbReference>
<dbReference type="GO" id="GO:0009244">
    <property type="term" value="P:lipopolysaccharide core region biosynthetic process"/>
    <property type="evidence" value="ECO:0007669"/>
    <property type="project" value="TreeGrafter"/>
</dbReference>
<organism evidence="3 4">
    <name type="scientific">Dyella psychrodurans</name>
    <dbReference type="NCBI Taxonomy" id="1927960"/>
    <lineage>
        <taxon>Bacteria</taxon>
        <taxon>Pseudomonadati</taxon>
        <taxon>Pseudomonadota</taxon>
        <taxon>Gammaproteobacteria</taxon>
        <taxon>Lysobacterales</taxon>
        <taxon>Rhodanobacteraceae</taxon>
        <taxon>Dyella</taxon>
    </lineage>
</organism>
<dbReference type="Gene3D" id="3.40.50.2000">
    <property type="entry name" value="Glycogen Phosphorylase B"/>
    <property type="match status" value="2"/>
</dbReference>
<dbReference type="PANTHER" id="PTHR30160:SF1">
    <property type="entry name" value="LIPOPOLYSACCHARIDE 1,2-N-ACETYLGLUCOSAMINETRANSFERASE-RELATED"/>
    <property type="match status" value="1"/>
</dbReference>
<reference evidence="3 4" key="1">
    <citation type="submission" date="2018-07" db="EMBL/GenBank/DDBJ databases">
        <title>Dyella monticola sp. nov. and Dyella psychrodurans sp. nov. isolated from monsoon evergreen broad-leaved forest soil of Dinghu Mountain, China.</title>
        <authorList>
            <person name="Gao Z."/>
            <person name="Qiu L."/>
        </authorList>
    </citation>
    <scope>NUCLEOTIDE SEQUENCE [LARGE SCALE GENOMIC DNA]</scope>
    <source>
        <strain evidence="3 4">4MSK11</strain>
    </source>
</reference>
<dbReference type="AlphaFoldDB" id="A0A370XES8"/>
<dbReference type="Pfam" id="PF01075">
    <property type="entry name" value="Glyco_transf_9"/>
    <property type="match status" value="1"/>
</dbReference>
<keyword evidence="1" id="KW-0328">Glycosyltransferase</keyword>
<name>A0A370XES8_9GAMM</name>
<dbReference type="InterPro" id="IPR002201">
    <property type="entry name" value="Glyco_trans_9"/>
</dbReference>
<keyword evidence="2 3" id="KW-0808">Transferase</keyword>
<sequence length="394" mass="43581">MADRPRTAYPSRRTGIVAVAQFRPRPIVLKNTRYYDPINDFRRRVARRLMRMVFGNHGQPTSEPLPAKGVYRILVCHVSHSLGNTLLLTPLLSELEKVYPAAEIDILTRSPIADEVYGRFFNVQRIFRLPAHGVGHPFQFWGTMRRMRKIRYDLAIDADPLSQTGRLLMLLSNSTYTLGFSSPKKHGEITHAVPLPPNIESKGRRPVYLLRSAMGNDIAADYPVPDIRLGAVEREQGRAALTRSLAAAGIESPGHGIIGIFANATGPKLLGEAWWTRFIQVLEAQHPEHRIVEILPASGQSMLSSKYPAYYSSDLRKLASVLSGLAVYISADCGIMHLACASDVPTMGIFTATSASEWGPYGPGRHVIAGYEKSPEDIARMIAAMPELTTGTRI</sequence>
<dbReference type="PANTHER" id="PTHR30160">
    <property type="entry name" value="TETRAACYLDISACCHARIDE 4'-KINASE-RELATED"/>
    <property type="match status" value="1"/>
</dbReference>
<comment type="caution">
    <text evidence="3">The sequence shown here is derived from an EMBL/GenBank/DDBJ whole genome shotgun (WGS) entry which is preliminary data.</text>
</comment>
<dbReference type="InterPro" id="IPR051199">
    <property type="entry name" value="LPS_LOS_Heptosyltrfase"/>
</dbReference>